<evidence type="ECO:0000313" key="2">
    <source>
        <dbReference type="Proteomes" id="UP000775547"/>
    </source>
</evidence>
<gene>
    <name evidence="1" type="ORF">DXG03_009680</name>
</gene>
<name>A0A9P7G5Z3_9AGAR</name>
<dbReference type="OrthoDB" id="2995911at2759"/>
<dbReference type="EMBL" id="JABCKV010000097">
    <property type="protein sequence ID" value="KAG5643746.1"/>
    <property type="molecule type" value="Genomic_DNA"/>
</dbReference>
<protein>
    <submittedName>
        <fullName evidence="1">Uncharacterized protein</fullName>
    </submittedName>
</protein>
<dbReference type="AlphaFoldDB" id="A0A9P7G5Z3"/>
<dbReference type="Proteomes" id="UP000775547">
    <property type="component" value="Unassembled WGS sequence"/>
</dbReference>
<evidence type="ECO:0000313" key="1">
    <source>
        <dbReference type="EMBL" id="KAG5643746.1"/>
    </source>
</evidence>
<accession>A0A9P7G5Z3</accession>
<reference evidence="1" key="1">
    <citation type="submission" date="2020-07" db="EMBL/GenBank/DDBJ databases">
        <authorList>
            <person name="Nieuwenhuis M."/>
            <person name="Van De Peppel L.J.J."/>
        </authorList>
    </citation>
    <scope>NUCLEOTIDE SEQUENCE</scope>
    <source>
        <strain evidence="1">AP01</strain>
        <tissue evidence="1">Mycelium</tissue>
    </source>
</reference>
<reference evidence="1" key="2">
    <citation type="submission" date="2021-10" db="EMBL/GenBank/DDBJ databases">
        <title>Phylogenomics reveals ancestral predisposition of the termite-cultivated fungus Termitomyces towards a domesticated lifestyle.</title>
        <authorList>
            <person name="Auxier B."/>
            <person name="Grum-Grzhimaylo A."/>
            <person name="Cardenas M.E."/>
            <person name="Lodge J.D."/>
            <person name="Laessoe T."/>
            <person name="Pedersen O."/>
            <person name="Smith M.E."/>
            <person name="Kuyper T.W."/>
            <person name="Franco-Molano E.A."/>
            <person name="Baroni T.J."/>
            <person name="Aanen D.K."/>
        </authorList>
    </citation>
    <scope>NUCLEOTIDE SEQUENCE</scope>
    <source>
        <strain evidence="1">AP01</strain>
        <tissue evidence="1">Mycelium</tissue>
    </source>
</reference>
<organism evidence="1 2">
    <name type="scientific">Asterophora parasitica</name>
    <dbReference type="NCBI Taxonomy" id="117018"/>
    <lineage>
        <taxon>Eukaryota</taxon>
        <taxon>Fungi</taxon>
        <taxon>Dikarya</taxon>
        <taxon>Basidiomycota</taxon>
        <taxon>Agaricomycotina</taxon>
        <taxon>Agaricomycetes</taxon>
        <taxon>Agaricomycetidae</taxon>
        <taxon>Agaricales</taxon>
        <taxon>Tricholomatineae</taxon>
        <taxon>Lyophyllaceae</taxon>
        <taxon>Asterophora</taxon>
    </lineage>
</organism>
<proteinExistence type="predicted"/>
<sequence>MRSLKPSLPHDILRIIFEHAALDDRRTALRVNAAARVELILYSIVNLHRETTCRAFLRTIETSRTKSRAFFATNVKSLCISYDVYNDRTARIITACRGVTSLTFWVIPTTWHTSSTTRLSHHEIDAALDPLRPKKLSVLLHGVFGFPHPRFHLSFFQKITHLSVVNKWEDWTTWRGFELLQCLTHLSLDLRVGSRFIDERTAYAIANTLHTILARCPKLRVCILLLIFDSAPSYTATAVVDTLVCQAGSNTPDARLVFMHDSEPFLDREAHSIREARIWKMAEQTVAIQSSGGGFWKFENPSRSYGFLVHA</sequence>
<comment type="caution">
    <text evidence="1">The sequence shown here is derived from an EMBL/GenBank/DDBJ whole genome shotgun (WGS) entry which is preliminary data.</text>
</comment>
<keyword evidence="2" id="KW-1185">Reference proteome</keyword>